<dbReference type="AlphaFoldDB" id="A0A0V0UFK5"/>
<organism evidence="1 2">
    <name type="scientific">Trichinella murrelli</name>
    <dbReference type="NCBI Taxonomy" id="144512"/>
    <lineage>
        <taxon>Eukaryota</taxon>
        <taxon>Metazoa</taxon>
        <taxon>Ecdysozoa</taxon>
        <taxon>Nematoda</taxon>
        <taxon>Enoplea</taxon>
        <taxon>Dorylaimia</taxon>
        <taxon>Trichinellida</taxon>
        <taxon>Trichinellidae</taxon>
        <taxon>Trichinella</taxon>
    </lineage>
</organism>
<name>A0A0V0UFK5_9BILA</name>
<reference evidence="1 2" key="1">
    <citation type="submission" date="2015-01" db="EMBL/GenBank/DDBJ databases">
        <title>Evolution of Trichinella species and genotypes.</title>
        <authorList>
            <person name="Korhonen P.K."/>
            <person name="Edoardo P."/>
            <person name="Giuseppe L.R."/>
            <person name="Gasser R.B."/>
        </authorList>
    </citation>
    <scope>NUCLEOTIDE SEQUENCE [LARGE SCALE GENOMIC DNA]</scope>
    <source>
        <strain evidence="1">ISS417</strain>
    </source>
</reference>
<comment type="caution">
    <text evidence="1">The sequence shown here is derived from an EMBL/GenBank/DDBJ whole genome shotgun (WGS) entry which is preliminary data.</text>
</comment>
<gene>
    <name evidence="1" type="ORF">T05_8728</name>
</gene>
<accession>A0A0V0UFK5</accession>
<evidence type="ECO:0000313" key="1">
    <source>
        <dbReference type="EMBL" id="KRX49825.1"/>
    </source>
</evidence>
<dbReference type="Proteomes" id="UP000055048">
    <property type="component" value="Unassembled WGS sequence"/>
</dbReference>
<keyword evidence="2" id="KW-1185">Reference proteome</keyword>
<proteinExistence type="predicted"/>
<dbReference type="EMBL" id="JYDJ01000012">
    <property type="protein sequence ID" value="KRX49825.1"/>
    <property type="molecule type" value="Genomic_DNA"/>
</dbReference>
<sequence>MDIRRRYPQLSADREVANQLSAVRKHRATGQHVWHPAHVVVSPPHQLPSLPPDLQSKEAGSVSGTLVGFARQPIVRQVPFTRSTATTLSFTRMSSMYAEVPFLTSGSRESTQFITAFMTNGATFRPNPRGVR</sequence>
<evidence type="ECO:0000313" key="2">
    <source>
        <dbReference type="Proteomes" id="UP000055048"/>
    </source>
</evidence>
<protein>
    <submittedName>
        <fullName evidence="1">Uncharacterized protein</fullName>
    </submittedName>
</protein>